<evidence type="ECO:0000256" key="5">
    <source>
        <dbReference type="ARBA" id="ARBA00023242"/>
    </source>
</evidence>
<sequence>MASSLTADSFFNLSTQQQQKNNYNKEYIYVKLTDSALRAIEEFLKNQNKYGSSNPSIQFLGNEGFLSFPSLGNNGSSSQQMEQKFSFQLTDMEETQGSFECLQQANGSMNVLGPVQYKMRVQAQEDVYENTRRSMAQAAQNQKNKCTREIKPNQQDIGRKITKKPTIIPSSVYNNSRTTNSGTPNNSSSSNSLKRSLDVADRSNSSSNTNNDNCSPMLHFTSQQQIPAINNSHSNYNSQDHHDSYHHQSSHHHNNAINGVVGDDVDHQRMSSSMGHNLNRNNGQQNHRIPDIARKPIKERLIHLLALRPFKKLELYDRLNREGIRDRDRNVITNVLKLISFVRDNAYVLHRHIWNDVHEDWPFYSDQDRATLKRRKPQNLTPPLSSDGGSSSTSGQSPNSQHNGSPPPIVKRPSSQSTSSLNNNMNSKMNYDNEKYMEPVAKKTRISHFSSRDGTSYISSRSRDTDDYFGPSITPNSLDESNSLGLNFTVLSNDSISKRIAMNNNSSSKCSSRGQSKSSNNSNVDRSQRNGNRTNGTIKTTTSSSYDTIRTDNGDINIDSLRETSSKNVSTKAKFSDYPPITSVEQRRKYKTEFDKDYSEYRQLHTIIEKTRNKFTNLQDELRKVHSSDERKYQEIQNQIIQEYRENNNDTRFQDKKQRFEYLHDKLSHIRKLVDDFDSQLVKGNVTTDNGLSYSSQQTTNSNTQSIHTAY</sequence>
<feature type="region of interest" description="Disordered" evidence="7">
    <location>
        <begin position="230"/>
        <end position="259"/>
    </location>
</feature>
<keyword evidence="4" id="KW-0804">Transcription</keyword>
<comment type="subcellular location">
    <subcellularLocation>
        <location evidence="1">Nucleus</location>
    </subcellularLocation>
</comment>
<evidence type="ECO:0000313" key="10">
    <source>
        <dbReference type="Proteomes" id="UP001153620"/>
    </source>
</evidence>
<evidence type="ECO:0000256" key="6">
    <source>
        <dbReference type="PROSITE-ProRule" id="PRU01324"/>
    </source>
</evidence>
<feature type="compositionally biased region" description="Low complexity" evidence="7">
    <location>
        <begin position="203"/>
        <end position="215"/>
    </location>
</feature>
<evidence type="ECO:0000256" key="2">
    <source>
        <dbReference type="ARBA" id="ARBA00009171"/>
    </source>
</evidence>
<feature type="compositionally biased region" description="Low complexity" evidence="7">
    <location>
        <begin position="414"/>
        <end position="430"/>
    </location>
</feature>
<dbReference type="InterPro" id="IPR010844">
    <property type="entry name" value="Occludin_ELL"/>
</dbReference>
<dbReference type="PROSITE" id="PS51980">
    <property type="entry name" value="OCEL"/>
    <property type="match status" value="1"/>
</dbReference>
<feature type="compositionally biased region" description="Low complexity" evidence="7">
    <location>
        <begin position="382"/>
        <end position="400"/>
    </location>
</feature>
<accession>A0A9N9S423</accession>
<dbReference type="OrthoDB" id="6284217at2759"/>
<organism evidence="9 10">
    <name type="scientific">Chironomus riparius</name>
    <dbReference type="NCBI Taxonomy" id="315576"/>
    <lineage>
        <taxon>Eukaryota</taxon>
        <taxon>Metazoa</taxon>
        <taxon>Ecdysozoa</taxon>
        <taxon>Arthropoda</taxon>
        <taxon>Hexapoda</taxon>
        <taxon>Insecta</taxon>
        <taxon>Pterygota</taxon>
        <taxon>Neoptera</taxon>
        <taxon>Endopterygota</taxon>
        <taxon>Diptera</taxon>
        <taxon>Nematocera</taxon>
        <taxon>Chironomoidea</taxon>
        <taxon>Chironomidae</taxon>
        <taxon>Chironominae</taxon>
        <taxon>Chironomus</taxon>
    </lineage>
</organism>
<dbReference type="SUPFAM" id="SSF46785">
    <property type="entry name" value="Winged helix' DNA-binding domain"/>
    <property type="match status" value="1"/>
</dbReference>
<dbReference type="InterPro" id="IPR036390">
    <property type="entry name" value="WH_DNA-bd_sf"/>
</dbReference>
<gene>
    <name evidence="9" type="ORF">CHIRRI_LOCUS11916</name>
</gene>
<evidence type="ECO:0000256" key="7">
    <source>
        <dbReference type="SAM" id="MobiDB-lite"/>
    </source>
</evidence>
<dbReference type="Gene3D" id="6.10.140.340">
    <property type="match status" value="1"/>
</dbReference>
<evidence type="ECO:0000256" key="1">
    <source>
        <dbReference type="ARBA" id="ARBA00004123"/>
    </source>
</evidence>
<feature type="compositionally biased region" description="Polar residues" evidence="7">
    <location>
        <begin position="529"/>
        <end position="548"/>
    </location>
</feature>
<feature type="compositionally biased region" description="Low complexity" evidence="7">
    <location>
        <begin position="504"/>
        <end position="523"/>
    </location>
</feature>
<dbReference type="Proteomes" id="UP001153620">
    <property type="component" value="Chromosome 3"/>
</dbReference>
<protein>
    <recommendedName>
        <fullName evidence="8">OCEL domain-containing protein</fullName>
    </recommendedName>
</protein>
<evidence type="ECO:0000256" key="4">
    <source>
        <dbReference type="ARBA" id="ARBA00023163"/>
    </source>
</evidence>
<evidence type="ECO:0000256" key="3">
    <source>
        <dbReference type="ARBA" id="ARBA00023015"/>
    </source>
</evidence>
<evidence type="ECO:0000259" key="8">
    <source>
        <dbReference type="PROSITE" id="PS51980"/>
    </source>
</evidence>
<feature type="compositionally biased region" description="Polar residues" evidence="7">
    <location>
        <begin position="447"/>
        <end position="460"/>
    </location>
</feature>
<dbReference type="SUPFAM" id="SSF144292">
    <property type="entry name" value="occludin/ELL-like"/>
    <property type="match status" value="1"/>
</dbReference>
<reference evidence="9" key="2">
    <citation type="submission" date="2022-10" db="EMBL/GenBank/DDBJ databases">
        <authorList>
            <consortium name="ENA_rothamsted_submissions"/>
            <consortium name="culmorum"/>
            <person name="King R."/>
        </authorList>
    </citation>
    <scope>NUCLEOTIDE SEQUENCE</scope>
</reference>
<keyword evidence="10" id="KW-1185">Reference proteome</keyword>
<feature type="compositionally biased region" description="Low complexity" evidence="7">
    <location>
        <begin position="695"/>
        <end position="711"/>
    </location>
</feature>
<keyword evidence="5" id="KW-0539">Nucleus</keyword>
<dbReference type="PANTHER" id="PTHR23288">
    <property type="entry name" value="OCCLUDIN AND RNA POLYMERASE II ELONGATION FACTOR ELL"/>
    <property type="match status" value="1"/>
</dbReference>
<feature type="compositionally biased region" description="Polar residues" evidence="7">
    <location>
        <begin position="473"/>
        <end position="484"/>
    </location>
</feature>
<name>A0A9N9S423_9DIPT</name>
<dbReference type="InterPro" id="IPR042065">
    <property type="entry name" value="E3_ELL-like"/>
</dbReference>
<dbReference type="Gene3D" id="1.10.10.2670">
    <property type="entry name" value="E3 ubiquitin-protein ligase"/>
    <property type="match status" value="1"/>
</dbReference>
<dbReference type="GO" id="GO:0042795">
    <property type="term" value="P:snRNA transcription by RNA polymerase II"/>
    <property type="evidence" value="ECO:0007669"/>
    <property type="project" value="TreeGrafter"/>
</dbReference>
<dbReference type="GO" id="GO:0000987">
    <property type="term" value="F:cis-regulatory region sequence-specific DNA binding"/>
    <property type="evidence" value="ECO:0007669"/>
    <property type="project" value="TreeGrafter"/>
</dbReference>
<evidence type="ECO:0000313" key="9">
    <source>
        <dbReference type="EMBL" id="CAG9809086.1"/>
    </source>
</evidence>
<feature type="region of interest" description="Disordered" evidence="7">
    <location>
        <begin position="132"/>
        <end position="218"/>
    </location>
</feature>
<dbReference type="InterPro" id="IPR019464">
    <property type="entry name" value="ELL_N"/>
</dbReference>
<feature type="region of interest" description="Disordered" evidence="7">
    <location>
        <begin position="373"/>
        <end position="484"/>
    </location>
</feature>
<feature type="compositionally biased region" description="Polar residues" evidence="7">
    <location>
        <begin position="133"/>
        <end position="144"/>
    </location>
</feature>
<dbReference type="Pfam" id="PF07303">
    <property type="entry name" value="Occludin_ELL"/>
    <property type="match status" value="1"/>
</dbReference>
<feature type="compositionally biased region" description="Basic and acidic residues" evidence="7">
    <location>
        <begin position="431"/>
        <end position="441"/>
    </location>
</feature>
<dbReference type="GO" id="GO:0008023">
    <property type="term" value="C:transcription elongation factor complex"/>
    <property type="evidence" value="ECO:0007669"/>
    <property type="project" value="InterPro"/>
</dbReference>
<dbReference type="GO" id="GO:0006368">
    <property type="term" value="P:transcription elongation by RNA polymerase II"/>
    <property type="evidence" value="ECO:0007669"/>
    <property type="project" value="InterPro"/>
</dbReference>
<dbReference type="EMBL" id="OU895879">
    <property type="protein sequence ID" value="CAG9809086.1"/>
    <property type="molecule type" value="Genomic_DNA"/>
</dbReference>
<feature type="region of interest" description="Disordered" evidence="7">
    <location>
        <begin position="504"/>
        <end position="553"/>
    </location>
</feature>
<dbReference type="InterPro" id="IPR031176">
    <property type="entry name" value="ELL/occludin"/>
</dbReference>
<keyword evidence="3" id="KW-0805">Transcription regulation</keyword>
<feature type="region of interest" description="Disordered" evidence="7">
    <location>
        <begin position="691"/>
        <end position="711"/>
    </location>
</feature>
<dbReference type="AlphaFoldDB" id="A0A9N9S423"/>
<comment type="similarity">
    <text evidence="2 6">Belongs to the ELL/occludin family.</text>
</comment>
<proteinExistence type="inferred from homology"/>
<reference evidence="9" key="1">
    <citation type="submission" date="2022-01" db="EMBL/GenBank/DDBJ databases">
        <authorList>
            <person name="King R."/>
        </authorList>
    </citation>
    <scope>NUCLEOTIDE SEQUENCE</scope>
</reference>
<feature type="compositionally biased region" description="Low complexity" evidence="7">
    <location>
        <begin position="174"/>
        <end position="192"/>
    </location>
</feature>
<dbReference type="GO" id="GO:0032968">
    <property type="term" value="P:positive regulation of transcription elongation by RNA polymerase II"/>
    <property type="evidence" value="ECO:0007669"/>
    <property type="project" value="TreeGrafter"/>
</dbReference>
<dbReference type="PANTHER" id="PTHR23288:SF17">
    <property type="entry name" value="RNA POLYMERASE II ELONGATION FACTOR ELL"/>
    <property type="match status" value="1"/>
</dbReference>
<dbReference type="Pfam" id="PF10390">
    <property type="entry name" value="ELL"/>
    <property type="match status" value="1"/>
</dbReference>
<feature type="domain" description="OCEL" evidence="8">
    <location>
        <begin position="572"/>
        <end position="682"/>
    </location>
</feature>